<dbReference type="Pfam" id="PF00440">
    <property type="entry name" value="TetR_N"/>
    <property type="match status" value="1"/>
</dbReference>
<proteinExistence type="predicted"/>
<feature type="domain" description="HTH tetR-type" evidence="5">
    <location>
        <begin position="10"/>
        <end position="70"/>
    </location>
</feature>
<protein>
    <submittedName>
        <fullName evidence="6">TetR family transcriptional regulator</fullName>
    </submittedName>
</protein>
<keyword evidence="1" id="KW-0805">Transcription regulation</keyword>
<dbReference type="EMBL" id="BOOQ01000046">
    <property type="protein sequence ID" value="GII49831.1"/>
    <property type="molecule type" value="Genomic_DNA"/>
</dbReference>
<dbReference type="AlphaFoldDB" id="A0A8J3UUP8"/>
<sequence length="189" mass="19857">MSRVSQAQALENRASAVAEAARLFRERGVQEVSVADVMKAIGLTPGGFYKQFGSKEALVAEATIRAFEERSAYLAGLSGAHPDATTARKALLDEYLSPDHRDDPGTGCAAAGLAGDIAKTDDDDMGPRETYADGVREFADWLSDTDREDGLAATATLVGAILLARATAGTDLSEDILAAARHSLEAQLS</sequence>
<feature type="DNA-binding region" description="H-T-H motif" evidence="4">
    <location>
        <begin position="33"/>
        <end position="52"/>
    </location>
</feature>
<dbReference type="InterPro" id="IPR036271">
    <property type="entry name" value="Tet_transcr_reg_TetR-rel_C_sf"/>
</dbReference>
<comment type="caution">
    <text evidence="6">The sequence shown here is derived from an EMBL/GenBank/DDBJ whole genome shotgun (WGS) entry which is preliminary data.</text>
</comment>
<evidence type="ECO:0000256" key="4">
    <source>
        <dbReference type="PROSITE-ProRule" id="PRU00335"/>
    </source>
</evidence>
<dbReference type="PROSITE" id="PS50977">
    <property type="entry name" value="HTH_TETR_2"/>
    <property type="match status" value="1"/>
</dbReference>
<dbReference type="SUPFAM" id="SSF46689">
    <property type="entry name" value="Homeodomain-like"/>
    <property type="match status" value="1"/>
</dbReference>
<dbReference type="InterPro" id="IPR001647">
    <property type="entry name" value="HTH_TetR"/>
</dbReference>
<evidence type="ECO:0000256" key="1">
    <source>
        <dbReference type="ARBA" id="ARBA00023015"/>
    </source>
</evidence>
<keyword evidence="7" id="KW-1185">Reference proteome</keyword>
<dbReference type="Gene3D" id="1.10.10.60">
    <property type="entry name" value="Homeodomain-like"/>
    <property type="match status" value="1"/>
</dbReference>
<dbReference type="InterPro" id="IPR009057">
    <property type="entry name" value="Homeodomain-like_sf"/>
</dbReference>
<dbReference type="PANTHER" id="PTHR47506:SF7">
    <property type="entry name" value="TRANSCRIPTIONAL REGULATORY PROTEIN"/>
    <property type="match status" value="1"/>
</dbReference>
<evidence type="ECO:0000256" key="2">
    <source>
        <dbReference type="ARBA" id="ARBA00023125"/>
    </source>
</evidence>
<evidence type="ECO:0000313" key="6">
    <source>
        <dbReference type="EMBL" id="GII49831.1"/>
    </source>
</evidence>
<dbReference type="RefSeq" id="WP_203979357.1">
    <property type="nucleotide sequence ID" value="NZ_BAAAKY010000030.1"/>
</dbReference>
<dbReference type="PANTHER" id="PTHR47506">
    <property type="entry name" value="TRANSCRIPTIONAL REGULATORY PROTEIN"/>
    <property type="match status" value="1"/>
</dbReference>
<reference evidence="6" key="1">
    <citation type="submission" date="2021-01" db="EMBL/GenBank/DDBJ databases">
        <title>Whole genome shotgun sequence of Planotetraspora silvatica NBRC 100141.</title>
        <authorList>
            <person name="Komaki H."/>
            <person name="Tamura T."/>
        </authorList>
    </citation>
    <scope>NUCLEOTIDE SEQUENCE</scope>
    <source>
        <strain evidence="6">NBRC 100141</strain>
    </source>
</reference>
<keyword evidence="2 4" id="KW-0238">DNA-binding</keyword>
<accession>A0A8J3UUP8</accession>
<evidence type="ECO:0000259" key="5">
    <source>
        <dbReference type="PROSITE" id="PS50977"/>
    </source>
</evidence>
<organism evidence="6 7">
    <name type="scientific">Planotetraspora silvatica</name>
    <dbReference type="NCBI Taxonomy" id="234614"/>
    <lineage>
        <taxon>Bacteria</taxon>
        <taxon>Bacillati</taxon>
        <taxon>Actinomycetota</taxon>
        <taxon>Actinomycetes</taxon>
        <taxon>Streptosporangiales</taxon>
        <taxon>Streptosporangiaceae</taxon>
        <taxon>Planotetraspora</taxon>
    </lineage>
</organism>
<gene>
    <name evidence="6" type="ORF">Psi02_62550</name>
</gene>
<keyword evidence="3" id="KW-0804">Transcription</keyword>
<dbReference type="SUPFAM" id="SSF48498">
    <property type="entry name" value="Tetracyclin repressor-like, C-terminal domain"/>
    <property type="match status" value="1"/>
</dbReference>
<name>A0A8J3UUP8_9ACTN</name>
<evidence type="ECO:0000256" key="3">
    <source>
        <dbReference type="ARBA" id="ARBA00023163"/>
    </source>
</evidence>
<dbReference type="Gene3D" id="1.10.357.10">
    <property type="entry name" value="Tetracycline Repressor, domain 2"/>
    <property type="match status" value="1"/>
</dbReference>
<evidence type="ECO:0000313" key="7">
    <source>
        <dbReference type="Proteomes" id="UP000644610"/>
    </source>
</evidence>
<dbReference type="PRINTS" id="PR00455">
    <property type="entry name" value="HTHTETR"/>
</dbReference>
<dbReference type="Proteomes" id="UP000644610">
    <property type="component" value="Unassembled WGS sequence"/>
</dbReference>
<dbReference type="GO" id="GO:0003677">
    <property type="term" value="F:DNA binding"/>
    <property type="evidence" value="ECO:0007669"/>
    <property type="project" value="UniProtKB-UniRule"/>
</dbReference>